<evidence type="ECO:0000313" key="2">
    <source>
        <dbReference type="EMBL" id="QBH79419.1"/>
    </source>
</evidence>
<accession>A0A481TDE3</accession>
<protein>
    <submittedName>
        <fullName evidence="2">Uncharacterized protein</fullName>
    </submittedName>
</protein>
<evidence type="ECO:0000256" key="1">
    <source>
        <dbReference type="SAM" id="MobiDB-lite"/>
    </source>
</evidence>
<name>A0A481TDE3_HHV2</name>
<organism evidence="2">
    <name type="scientific">Human herpesvirus 2</name>
    <name type="common">HHV-2</name>
    <name type="synonym">Human herpes simplex virus 2</name>
    <dbReference type="NCBI Taxonomy" id="10310"/>
    <lineage>
        <taxon>Viruses</taxon>
        <taxon>Duplodnaviria</taxon>
        <taxon>Heunggongvirae</taxon>
        <taxon>Peploviricota</taxon>
        <taxon>Herviviricetes</taxon>
        <taxon>Herpesvirales</taxon>
        <taxon>Orthoherpesviridae</taxon>
        <taxon>Alphaherpesvirinae</taxon>
        <taxon>Simplexvirus</taxon>
        <taxon>Simplexvirus humanalpha2</taxon>
    </lineage>
</organism>
<sequence>MQIKYTTRLGPTHPRTQIKIVHRADPASGLLAPPPAQHRQARPTSAYTPPHRVLPHPRLRVYAKADPDLPYAN</sequence>
<reference evidence="2" key="1">
    <citation type="submission" date="2018-08" db="EMBL/GenBank/DDBJ databases">
        <title>HSV2 whole genome sequences from clinical isolates.</title>
        <authorList>
            <person name="Roychoudhury P."/>
            <person name="Greninger A.L."/>
            <person name="Jerome K.R."/>
            <person name="Johnston C."/>
            <person name="Wald A."/>
            <person name="Xie H."/>
        </authorList>
    </citation>
    <scope>NUCLEOTIDE SEQUENCE</scope>
    <source>
        <strain evidence="2">2006-14635CAM</strain>
    </source>
</reference>
<dbReference type="EMBL" id="MH790595">
    <property type="protein sequence ID" value="QBH79419.1"/>
    <property type="molecule type" value="Genomic_DNA"/>
</dbReference>
<proteinExistence type="predicted"/>
<organismHost>
    <name type="scientific">Homo sapiens</name>
    <name type="common">Human</name>
    <dbReference type="NCBI Taxonomy" id="9606"/>
</organismHost>
<feature type="region of interest" description="Disordered" evidence="1">
    <location>
        <begin position="27"/>
        <end position="55"/>
    </location>
</feature>